<dbReference type="VEuPathDB" id="TriTrypDB:TcIL3000_0_10700"/>
<dbReference type="PROSITE" id="PS51257">
    <property type="entry name" value="PROKAR_LIPOPROTEIN"/>
    <property type="match status" value="1"/>
</dbReference>
<dbReference type="AlphaFoldDB" id="F9WFN6"/>
<evidence type="ECO:0000313" key="1">
    <source>
        <dbReference type="EMBL" id="CCD16113.1"/>
    </source>
</evidence>
<name>F9WFN6_TRYCI</name>
<evidence type="ECO:0000313" key="2">
    <source>
        <dbReference type="Proteomes" id="UP000000702"/>
    </source>
</evidence>
<reference evidence="1 2" key="2">
    <citation type="journal article" date="2012" name="Proc. Natl. Acad. Sci. U.S.A.">
        <title>Antigenic diversity is generated by distinct evolutionary mechanisms in African trypanosome species.</title>
        <authorList>
            <person name="Jackson A.P."/>
            <person name="Berry A."/>
            <person name="Aslett M."/>
            <person name="Allison H.C."/>
            <person name="Burton P."/>
            <person name="Vavrova-Anderson J."/>
            <person name="Brown R."/>
            <person name="Browne H."/>
            <person name="Corton N."/>
            <person name="Hauser H."/>
            <person name="Gamble J."/>
            <person name="Gilderthorp R."/>
            <person name="Marcello L."/>
            <person name="McQuillan J."/>
            <person name="Otto T.D."/>
            <person name="Quail M.A."/>
            <person name="Sanders M.J."/>
            <person name="van Tonder A."/>
            <person name="Ginger M.L."/>
            <person name="Field M.C."/>
            <person name="Barry J.D."/>
            <person name="Hertz-Fowler C."/>
            <person name="Berriman M."/>
        </authorList>
    </citation>
    <scope>NUCLEOTIDE SEQUENCE [LARGE SCALE GENOMIC DNA]</scope>
    <source>
        <strain evidence="1 2">IL3000</strain>
    </source>
</reference>
<reference evidence="2" key="1">
    <citation type="submission" date="2011-07" db="EMBL/GenBank/DDBJ databases">
        <title>Divergent evolution of antigenic variation in African trypanosomes.</title>
        <authorList>
            <person name="Jackson A.P."/>
            <person name="Berry A."/>
            <person name="Allison H.C."/>
            <person name="Burton P."/>
            <person name="Anderson J."/>
            <person name="Aslett M."/>
            <person name="Brown R."/>
            <person name="Corton N."/>
            <person name="Harris D."/>
            <person name="Hauser H."/>
            <person name="Gamble J."/>
            <person name="Gilderthorp R."/>
            <person name="McQuillan J."/>
            <person name="Quail M.A."/>
            <person name="Sanders M."/>
            <person name="Van Tonder A."/>
            <person name="Ginger M.L."/>
            <person name="Donelson J.E."/>
            <person name="Field M.C."/>
            <person name="Barry J.D."/>
            <person name="Berriman M."/>
            <person name="Hertz-Fowler C."/>
        </authorList>
    </citation>
    <scope>NUCLEOTIDE SEQUENCE [LARGE SCALE GENOMIC DNA]</scope>
    <source>
        <strain evidence="2">IL3000</strain>
    </source>
</reference>
<protein>
    <submittedName>
        <fullName evidence="1">WGS project CAEQ00000000 data, annotated contig 409</fullName>
    </submittedName>
</protein>
<gene>
    <name evidence="1" type="ORF">TCIL3000_0_10700</name>
</gene>
<dbReference type="Proteomes" id="UP000000702">
    <property type="component" value="Unassembled WGS sequence"/>
</dbReference>
<sequence>MRAMCSLTVAGNIPLSTYATTATVACADVPGFTSHAVSPQVRCKLSIFLQHAIPTPHTASHPTIRARTETNTRRVQKLWERHPIHNNTPTLSWSLCLIPREENNRTFNKGLLTTSEGSLNCTSCAAWDKEHLRPLEPLLLRPKAAAPLLLDVQPFSRHSTHCNLLPHLIHTNATCASFGCGFVGLLLITIQHAKETTPMLHGAC</sequence>
<accession>F9WFN6</accession>
<organism evidence="1 2">
    <name type="scientific">Trypanosoma congolense (strain IL3000)</name>
    <dbReference type="NCBI Taxonomy" id="1068625"/>
    <lineage>
        <taxon>Eukaryota</taxon>
        <taxon>Discoba</taxon>
        <taxon>Euglenozoa</taxon>
        <taxon>Kinetoplastea</taxon>
        <taxon>Metakinetoplastina</taxon>
        <taxon>Trypanosomatida</taxon>
        <taxon>Trypanosomatidae</taxon>
        <taxon>Trypanosoma</taxon>
        <taxon>Nannomonas</taxon>
    </lineage>
</organism>
<dbReference type="EMBL" id="CAEQ01002169">
    <property type="protein sequence ID" value="CCD16113.1"/>
    <property type="molecule type" value="Genomic_DNA"/>
</dbReference>
<keyword evidence="2" id="KW-1185">Reference proteome</keyword>
<comment type="caution">
    <text evidence="1">The sequence shown here is derived from an EMBL/GenBank/DDBJ whole genome shotgun (WGS) entry which is preliminary data.</text>
</comment>
<proteinExistence type="predicted"/>